<name>A0ACC0T729_POPTR</name>
<organism evidence="1 2">
    <name type="scientific">Populus trichocarpa</name>
    <name type="common">Western balsam poplar</name>
    <name type="synonym">Populus balsamifera subsp. trichocarpa</name>
    <dbReference type="NCBI Taxonomy" id="3694"/>
    <lineage>
        <taxon>Eukaryota</taxon>
        <taxon>Viridiplantae</taxon>
        <taxon>Streptophyta</taxon>
        <taxon>Embryophyta</taxon>
        <taxon>Tracheophyta</taxon>
        <taxon>Spermatophyta</taxon>
        <taxon>Magnoliopsida</taxon>
        <taxon>eudicotyledons</taxon>
        <taxon>Gunneridae</taxon>
        <taxon>Pentapetalae</taxon>
        <taxon>rosids</taxon>
        <taxon>fabids</taxon>
        <taxon>Malpighiales</taxon>
        <taxon>Salicaceae</taxon>
        <taxon>Saliceae</taxon>
        <taxon>Populus</taxon>
    </lineage>
</organism>
<accession>A0ACC0T729</accession>
<dbReference type="Proteomes" id="UP000006729">
    <property type="component" value="Chromosome 3"/>
</dbReference>
<comment type="caution">
    <text evidence="1">The sequence shown here is derived from an EMBL/GenBank/DDBJ whole genome shotgun (WGS) entry which is preliminary data.</text>
</comment>
<keyword evidence="2" id="KW-1185">Reference proteome</keyword>
<gene>
    <name evidence="1" type="ORF">POPTR_003G028557v4</name>
</gene>
<evidence type="ECO:0000313" key="2">
    <source>
        <dbReference type="Proteomes" id="UP000006729"/>
    </source>
</evidence>
<proteinExistence type="predicted"/>
<dbReference type="EMBL" id="CM009292">
    <property type="protein sequence ID" value="KAI9397351.1"/>
    <property type="molecule type" value="Genomic_DNA"/>
</dbReference>
<reference evidence="1 2" key="1">
    <citation type="journal article" date="2006" name="Science">
        <title>The genome of black cottonwood, Populus trichocarpa (Torr. &amp; Gray).</title>
        <authorList>
            <person name="Tuskan G.A."/>
            <person name="Difazio S."/>
            <person name="Jansson S."/>
            <person name="Bohlmann J."/>
            <person name="Grigoriev I."/>
            <person name="Hellsten U."/>
            <person name="Putnam N."/>
            <person name="Ralph S."/>
            <person name="Rombauts S."/>
            <person name="Salamov A."/>
            <person name="Schein J."/>
            <person name="Sterck L."/>
            <person name="Aerts A."/>
            <person name="Bhalerao R.R."/>
            <person name="Bhalerao R.P."/>
            <person name="Blaudez D."/>
            <person name="Boerjan W."/>
            <person name="Brun A."/>
            <person name="Brunner A."/>
            <person name="Busov V."/>
            <person name="Campbell M."/>
            <person name="Carlson J."/>
            <person name="Chalot M."/>
            <person name="Chapman J."/>
            <person name="Chen G.L."/>
            <person name="Cooper D."/>
            <person name="Coutinho P.M."/>
            <person name="Couturier J."/>
            <person name="Covert S."/>
            <person name="Cronk Q."/>
            <person name="Cunningham R."/>
            <person name="Davis J."/>
            <person name="Degroeve S."/>
            <person name="Dejardin A."/>
            <person name="Depamphilis C."/>
            <person name="Detter J."/>
            <person name="Dirks B."/>
            <person name="Dubchak I."/>
            <person name="Duplessis S."/>
            <person name="Ehlting J."/>
            <person name="Ellis B."/>
            <person name="Gendler K."/>
            <person name="Goodstein D."/>
            <person name="Gribskov M."/>
            <person name="Grimwood J."/>
            <person name="Groover A."/>
            <person name="Gunter L."/>
            <person name="Hamberger B."/>
            <person name="Heinze B."/>
            <person name="Helariutta Y."/>
            <person name="Henrissat B."/>
            <person name="Holligan D."/>
            <person name="Holt R."/>
            <person name="Huang W."/>
            <person name="Islam-Faridi N."/>
            <person name="Jones S."/>
            <person name="Jones-Rhoades M."/>
            <person name="Jorgensen R."/>
            <person name="Joshi C."/>
            <person name="Kangasjarvi J."/>
            <person name="Karlsson J."/>
            <person name="Kelleher C."/>
            <person name="Kirkpatrick R."/>
            <person name="Kirst M."/>
            <person name="Kohler A."/>
            <person name="Kalluri U."/>
            <person name="Larimer F."/>
            <person name="Leebens-Mack J."/>
            <person name="Leple J.C."/>
            <person name="Locascio P."/>
            <person name="Lou Y."/>
            <person name="Lucas S."/>
            <person name="Martin F."/>
            <person name="Montanini B."/>
            <person name="Napoli C."/>
            <person name="Nelson D.R."/>
            <person name="Nelson C."/>
            <person name="Nieminen K."/>
            <person name="Nilsson O."/>
            <person name="Pereda V."/>
            <person name="Peter G."/>
            <person name="Philippe R."/>
            <person name="Pilate G."/>
            <person name="Poliakov A."/>
            <person name="Razumovskaya J."/>
            <person name="Richardson P."/>
            <person name="Rinaldi C."/>
            <person name="Ritland K."/>
            <person name="Rouze P."/>
            <person name="Ryaboy D."/>
            <person name="Schmutz J."/>
            <person name="Schrader J."/>
            <person name="Segerman B."/>
            <person name="Shin H."/>
            <person name="Siddiqui A."/>
            <person name="Sterky F."/>
            <person name="Terry A."/>
            <person name="Tsai C.J."/>
            <person name="Uberbacher E."/>
            <person name="Unneberg P."/>
            <person name="Vahala J."/>
            <person name="Wall K."/>
            <person name="Wessler S."/>
            <person name="Yang G."/>
            <person name="Yin T."/>
            <person name="Douglas C."/>
            <person name="Marra M."/>
            <person name="Sandberg G."/>
            <person name="Van de Peer Y."/>
            <person name="Rokhsar D."/>
        </authorList>
    </citation>
    <scope>NUCLEOTIDE SEQUENCE [LARGE SCALE GENOMIC DNA]</scope>
    <source>
        <strain evidence="2">cv. Nisqually</strain>
    </source>
</reference>
<evidence type="ECO:0000313" key="1">
    <source>
        <dbReference type="EMBL" id="KAI9397351.1"/>
    </source>
</evidence>
<protein>
    <submittedName>
        <fullName evidence="1">Uncharacterized protein</fullName>
    </submittedName>
</protein>
<sequence>MMMKRMGAWMLLALLTLIGEWSGRCYGCLEEERIGLLEIQSLIDPDGISLRHWVDSSNCCEWPEIECDNTTKRVIQLSLSEARDYSLGDWVLNASLFQPFKELQSLDLGYTRLVGCMENEGFEVLSSKLSNLDLRVNQFTNDKSILSCFNGNLSTLKSLDLSDNWLTAGSGFKVLSSRLKKLENLHLWGNQFNDSICPSLTGFSSLKSLDLSFNQLTGSGFEIISSHLRKLENLDLSHNIFNDSILSHLRGFSSLKSLNLSYNELTGSTTVNGTFFNSSTLEELHLDRTSLPINFLQNIGALPALQVLSVGGCDLHGTLPAQGWCELKNLKQLDISGNNLGGSLPDCMGNLLSLQLLDVSENQITGNIASSPLTNLISLVFLSLSNNLFEVPTSMKPFLNHSSLKFFSSENNRLVAEPAAFHDLIPKFQLVFFSLSKTTEALNVEIPNFLYYQYHLRLLDLSHNNITGMFPSWLLKNNTRLEQLYLSENSFVGTLQLQDHPYPNMTELDISNNNMSGQIPKDICLIFPNLQTLMMAKNGFTGCIPSCLGNISSLEMLDLSNNQLSTIKLGQLTTLLFLNLSNNNLGGNNFWGQISDFPLYGWKKWIVLDLSYNQFSGMLPRWFVNSTDLRVINLSKNHFKGPIHRDFCKLGHLEYLDLSENNLSGYIPSCFSPPQITHVHLSKNRLSGPLTYGFYNSSSLVTMDLRDNSFTGSIPNWIGNLSSLSVLLLKANHFDGELPVQLCLLEQLSILDVSENQLSGPIPSCLGNLTFMASSQKAFVDLNVDFGSWSIERAYYETMGPPLVNSMYSLRKDFMVNFTEVIEFTTKNMYYCYKGKILGYMSGIDLSNNNFVEAIPPEFGNLSELLSLNLSHNNLTGSVPATFSNLKQIESLDLSYNNLNGVIPPQLTEITMLEVFSVAHNNLSGKTPERKFQFGTFDESCYEGNPFLCGPPLRNNCSEEAVSSQLVPDDEQGDDGFIDIDFFYISFGVCYTVVVMTIAIVLYINPYWRRRWLYFIEDCIDTCYYFVVASFRKFSNFRR</sequence>